<sequence>MHKVDLQKIETIVKGIIEPMDFRIYDIQFNEVSRTLKIFIDREQGGITIRDCERVSNAISNVLDNSDIIDFQYTLEVSSPGIERHLSRIEHFQWARGKMAEITLKDRKIRGYIREAGENSVKVAQGSGEVIIKYSEIVRAKLSGEFDYGK</sequence>
<dbReference type="Pfam" id="PF02576">
    <property type="entry name" value="RimP_N"/>
    <property type="match status" value="1"/>
</dbReference>
<dbReference type="EMBL" id="DTOZ01000074">
    <property type="protein sequence ID" value="HGE77935.1"/>
    <property type="molecule type" value="Genomic_DNA"/>
</dbReference>
<evidence type="ECO:0000259" key="4">
    <source>
        <dbReference type="Pfam" id="PF02576"/>
    </source>
</evidence>
<comment type="caution">
    <text evidence="6">The sequence shown here is derived from an EMBL/GenBank/DDBJ whole genome shotgun (WGS) entry which is preliminary data.</text>
</comment>
<feature type="domain" description="Ribosome maturation factor RimP C-terminal" evidence="5">
    <location>
        <begin position="86"/>
        <end position="146"/>
    </location>
</feature>
<dbReference type="InterPro" id="IPR035956">
    <property type="entry name" value="RimP_N_sf"/>
</dbReference>
<dbReference type="InterPro" id="IPR003728">
    <property type="entry name" value="Ribosome_maturation_RimP"/>
</dbReference>
<dbReference type="AlphaFoldDB" id="A0A7V3VUF4"/>
<evidence type="ECO:0000256" key="3">
    <source>
        <dbReference type="HAMAP-Rule" id="MF_01077"/>
    </source>
</evidence>
<dbReference type="InterPro" id="IPR028989">
    <property type="entry name" value="RimP_N"/>
</dbReference>
<accession>A0A7V3VUF4</accession>
<dbReference type="GO" id="GO:0006412">
    <property type="term" value="P:translation"/>
    <property type="evidence" value="ECO:0007669"/>
    <property type="project" value="TreeGrafter"/>
</dbReference>
<dbReference type="PANTHER" id="PTHR33867:SF1">
    <property type="entry name" value="RIBOSOME MATURATION FACTOR RIMP"/>
    <property type="match status" value="1"/>
</dbReference>
<gene>
    <name evidence="3" type="primary">rimP</name>
    <name evidence="6" type="ORF">ENX68_02900</name>
</gene>
<name>A0A7V3VUF4_UNCW3</name>
<reference evidence="6" key="1">
    <citation type="journal article" date="2020" name="mSystems">
        <title>Genome- and Community-Level Interaction Insights into Carbon Utilization and Element Cycling Functions of Hydrothermarchaeota in Hydrothermal Sediment.</title>
        <authorList>
            <person name="Zhou Z."/>
            <person name="Liu Y."/>
            <person name="Xu W."/>
            <person name="Pan J."/>
            <person name="Luo Z.H."/>
            <person name="Li M."/>
        </authorList>
    </citation>
    <scope>NUCLEOTIDE SEQUENCE [LARGE SCALE GENOMIC DNA]</scope>
    <source>
        <strain evidence="6">SpSt-961</strain>
    </source>
</reference>
<dbReference type="SUPFAM" id="SSF75420">
    <property type="entry name" value="YhbC-like, N-terminal domain"/>
    <property type="match status" value="1"/>
</dbReference>
<organism evidence="6">
    <name type="scientific">candidate division WOR-3 bacterium</name>
    <dbReference type="NCBI Taxonomy" id="2052148"/>
    <lineage>
        <taxon>Bacteria</taxon>
        <taxon>Bacteria division WOR-3</taxon>
    </lineage>
</organism>
<dbReference type="InterPro" id="IPR036847">
    <property type="entry name" value="RimP_C_sf"/>
</dbReference>
<evidence type="ECO:0000259" key="5">
    <source>
        <dbReference type="Pfam" id="PF17384"/>
    </source>
</evidence>
<dbReference type="InterPro" id="IPR028998">
    <property type="entry name" value="RimP_C"/>
</dbReference>
<keyword evidence="2 3" id="KW-0690">Ribosome biogenesis</keyword>
<dbReference type="HAMAP" id="MF_01077">
    <property type="entry name" value="RimP"/>
    <property type="match status" value="1"/>
</dbReference>
<dbReference type="Gene3D" id="3.30.300.70">
    <property type="entry name" value="RimP-like superfamily, N-terminal"/>
    <property type="match status" value="1"/>
</dbReference>
<protein>
    <recommendedName>
        <fullName evidence="3">Ribosome maturation factor RimP</fullName>
    </recommendedName>
</protein>
<proteinExistence type="inferred from homology"/>
<dbReference type="GO" id="GO:0000028">
    <property type="term" value="P:ribosomal small subunit assembly"/>
    <property type="evidence" value="ECO:0007669"/>
    <property type="project" value="TreeGrafter"/>
</dbReference>
<dbReference type="Pfam" id="PF17384">
    <property type="entry name" value="DUF150_C"/>
    <property type="match status" value="1"/>
</dbReference>
<dbReference type="CDD" id="cd01734">
    <property type="entry name" value="YlxS_C"/>
    <property type="match status" value="1"/>
</dbReference>
<dbReference type="PANTHER" id="PTHR33867">
    <property type="entry name" value="RIBOSOME MATURATION FACTOR RIMP"/>
    <property type="match status" value="1"/>
</dbReference>
<dbReference type="SUPFAM" id="SSF74942">
    <property type="entry name" value="YhbC-like, C-terminal domain"/>
    <property type="match status" value="1"/>
</dbReference>
<evidence type="ECO:0000256" key="1">
    <source>
        <dbReference type="ARBA" id="ARBA00022490"/>
    </source>
</evidence>
<keyword evidence="1 3" id="KW-0963">Cytoplasm</keyword>
<evidence type="ECO:0000256" key="2">
    <source>
        <dbReference type="ARBA" id="ARBA00022517"/>
    </source>
</evidence>
<evidence type="ECO:0000313" key="6">
    <source>
        <dbReference type="EMBL" id="HGE77935.1"/>
    </source>
</evidence>
<dbReference type="FunFam" id="3.30.300.70:FF:000001">
    <property type="entry name" value="Ribosome maturation factor RimP"/>
    <property type="match status" value="1"/>
</dbReference>
<comment type="subcellular location">
    <subcellularLocation>
        <location evidence="3">Cytoplasm</location>
    </subcellularLocation>
</comment>
<comment type="function">
    <text evidence="3">Required for maturation of 30S ribosomal subunits.</text>
</comment>
<dbReference type="GO" id="GO:0005829">
    <property type="term" value="C:cytosol"/>
    <property type="evidence" value="ECO:0007669"/>
    <property type="project" value="TreeGrafter"/>
</dbReference>
<feature type="domain" description="Ribosome maturation factor RimP N-terminal" evidence="4">
    <location>
        <begin position="12"/>
        <end position="83"/>
    </location>
</feature>
<comment type="similarity">
    <text evidence="3">Belongs to the RimP family.</text>
</comment>